<accession>A0A6L4WWQ6</accession>
<dbReference type="Proteomes" id="UP000472839">
    <property type="component" value="Unassembled WGS sequence"/>
</dbReference>
<feature type="domain" description="Transglycosylase SLT" evidence="2">
    <location>
        <begin position="35"/>
        <end position="194"/>
    </location>
</feature>
<feature type="signal peptide" evidence="1">
    <location>
        <begin position="1"/>
        <end position="19"/>
    </location>
</feature>
<protein>
    <submittedName>
        <fullName evidence="3">Transglycosylase SLT domain-containing protein</fullName>
    </submittedName>
</protein>
<feature type="chain" id="PRO_5026770617" evidence="1">
    <location>
        <begin position="20"/>
        <end position="205"/>
    </location>
</feature>
<dbReference type="AlphaFoldDB" id="A0A6L4WWQ6"/>
<sequence length="205" mass="23605">MRVNLIISLLLISTSFVFAFDKAKSRELANDSGLIHASKKYEVSKYLLLAIANVESSLNPYAIGVTEKNSYKMTKTVSYLKKLRIKYKLKKSALSIYPKTLSQALKAHKVLTFFKVRNYGIGYSQLSRANISKLKLDVRKLFTSTKYSFKYSSRILNDCFRHNKKKLYSAMECYYKGTNSRKYTFSYAKKVAKSYRKIKKAVGVI</sequence>
<dbReference type="InterPro" id="IPR008258">
    <property type="entry name" value="Transglycosylase_SLT_dom_1"/>
</dbReference>
<dbReference type="RefSeq" id="WP_152279399.1">
    <property type="nucleotide sequence ID" value="NZ_WFKK01000001.1"/>
</dbReference>
<comment type="caution">
    <text evidence="3">The sequence shown here is derived from an EMBL/GenBank/DDBJ whole genome shotgun (WGS) entry which is preliminary data.</text>
</comment>
<name>A0A6L4WWQ6_9BACT</name>
<evidence type="ECO:0000313" key="3">
    <source>
        <dbReference type="EMBL" id="KAB7891297.1"/>
    </source>
</evidence>
<reference evidence="3 4" key="1">
    <citation type="submission" date="2019-10" db="EMBL/GenBank/DDBJ databases">
        <title>Poseidonibacter ostreae sp. nov., isolated from the gut of the Ostrea denselamellosa.</title>
        <authorList>
            <person name="Choi A."/>
        </authorList>
    </citation>
    <scope>NUCLEOTIDE SEQUENCE [LARGE SCALE GENOMIC DNA]</scope>
    <source>
        <strain evidence="3 4">SJOD-M-33</strain>
    </source>
</reference>
<proteinExistence type="predicted"/>
<dbReference type="Gene3D" id="1.10.530.10">
    <property type="match status" value="1"/>
</dbReference>
<organism evidence="3 4">
    <name type="scientific">Poseidonibacter ostreae</name>
    <dbReference type="NCBI Taxonomy" id="2654171"/>
    <lineage>
        <taxon>Bacteria</taxon>
        <taxon>Pseudomonadati</taxon>
        <taxon>Campylobacterota</taxon>
        <taxon>Epsilonproteobacteria</taxon>
        <taxon>Campylobacterales</taxon>
        <taxon>Arcobacteraceae</taxon>
        <taxon>Poseidonibacter</taxon>
    </lineage>
</organism>
<keyword evidence="1" id="KW-0732">Signal</keyword>
<gene>
    <name evidence="3" type="ORF">GBG19_00240</name>
</gene>
<dbReference type="SUPFAM" id="SSF53955">
    <property type="entry name" value="Lysozyme-like"/>
    <property type="match status" value="1"/>
</dbReference>
<dbReference type="EMBL" id="WFKK01000001">
    <property type="protein sequence ID" value="KAB7891297.1"/>
    <property type="molecule type" value="Genomic_DNA"/>
</dbReference>
<dbReference type="Pfam" id="PF01464">
    <property type="entry name" value="SLT"/>
    <property type="match status" value="1"/>
</dbReference>
<dbReference type="InterPro" id="IPR023346">
    <property type="entry name" value="Lysozyme-like_dom_sf"/>
</dbReference>
<evidence type="ECO:0000313" key="4">
    <source>
        <dbReference type="Proteomes" id="UP000472839"/>
    </source>
</evidence>
<evidence type="ECO:0000259" key="2">
    <source>
        <dbReference type="Pfam" id="PF01464"/>
    </source>
</evidence>
<evidence type="ECO:0000256" key="1">
    <source>
        <dbReference type="SAM" id="SignalP"/>
    </source>
</evidence>